<dbReference type="Gene3D" id="1.20.58.480">
    <property type="match status" value="1"/>
</dbReference>
<dbReference type="Pfam" id="PF08933">
    <property type="entry name" value="PrnB"/>
    <property type="match status" value="1"/>
</dbReference>
<evidence type="ECO:0000256" key="1">
    <source>
        <dbReference type="SAM" id="MobiDB-lite"/>
    </source>
</evidence>
<keyword evidence="3" id="KW-1185">Reference proteome</keyword>
<dbReference type="EMBL" id="JAUEDK010000026">
    <property type="protein sequence ID" value="MDN0076113.1"/>
    <property type="molecule type" value="Genomic_DNA"/>
</dbReference>
<gene>
    <name evidence="2" type="ORF">QU481_14580</name>
</gene>
<comment type="caution">
    <text evidence="2">The sequence shown here is derived from an EMBL/GenBank/DDBJ whole genome shotgun (WGS) entry which is preliminary data.</text>
</comment>
<evidence type="ECO:0000313" key="2">
    <source>
        <dbReference type="EMBL" id="MDN0076113.1"/>
    </source>
</evidence>
<feature type="compositionally biased region" description="Polar residues" evidence="1">
    <location>
        <begin position="375"/>
        <end position="387"/>
    </location>
</feature>
<reference evidence="2" key="1">
    <citation type="submission" date="2023-06" db="EMBL/GenBank/DDBJ databases">
        <authorList>
            <person name="Zhang S."/>
        </authorList>
    </citation>
    <scope>NUCLEOTIDE SEQUENCE</scope>
    <source>
        <strain evidence="2">SG2303</strain>
    </source>
</reference>
<protein>
    <submittedName>
        <fullName evidence="2">DUF1864 family protein</fullName>
    </submittedName>
</protein>
<name>A0ABT7XQN4_9NEIS</name>
<dbReference type="RefSeq" id="WP_289830765.1">
    <property type="nucleotide sequence ID" value="NZ_JAUEDK010000026.1"/>
</dbReference>
<dbReference type="InterPro" id="IPR037217">
    <property type="entry name" value="Trp/Indoleamine_2_3_dOase-like"/>
</dbReference>
<evidence type="ECO:0000313" key="3">
    <source>
        <dbReference type="Proteomes" id="UP001168540"/>
    </source>
</evidence>
<dbReference type="Gene3D" id="1.20.58.1320">
    <property type="match status" value="1"/>
</dbReference>
<dbReference type="SUPFAM" id="SSF140959">
    <property type="entry name" value="Indolic compounds 2,3-dioxygenase-like"/>
    <property type="match status" value="1"/>
</dbReference>
<organism evidence="2 3">
    <name type="scientific">Crenobacter oryzisoli</name>
    <dbReference type="NCBI Taxonomy" id="3056844"/>
    <lineage>
        <taxon>Bacteria</taxon>
        <taxon>Pseudomonadati</taxon>
        <taxon>Pseudomonadota</taxon>
        <taxon>Betaproteobacteria</taxon>
        <taxon>Neisseriales</taxon>
        <taxon>Neisseriaceae</taxon>
        <taxon>Crenobacter</taxon>
    </lineage>
</organism>
<proteinExistence type="predicted"/>
<sequence length="387" mass="43081">MILPDSNLFEEHAYFNIKTIQNLDPLQADARLSTLPALNGNADTAALTQLLRSLAKDIATCRIESAEAALAAMRDIGIVAGSLKRHGIEPVAAVPEIEPPLIALGRYSNMIPRDTVHHYTSWNPPGERRRTYTGDEQERWLQDAVVHVFPNLSASLSISEALSEMDPRDARFAPMIGMLSDASRSMIDAIDSVTSRVSPVFFAQVMRPYFEEFTVEGTPYLGPAAAQAPLWLIDLCVWASDRNQPDYERFLLESVQYSLPPWRDFHARHASKTSLVTKVADLLQSQAGEPDEGIVQSASRLADLLYQLKVFRGRHIGIARRAYSPDVRLYDQGSGGAPVELLKRILDLTRENEALMQLRPRSRQHQNALRPASAGTAQQPQRQGEYA</sequence>
<dbReference type="InterPro" id="IPR015029">
    <property type="entry name" value="PrnB"/>
</dbReference>
<feature type="region of interest" description="Disordered" evidence="1">
    <location>
        <begin position="360"/>
        <end position="387"/>
    </location>
</feature>
<dbReference type="Proteomes" id="UP001168540">
    <property type="component" value="Unassembled WGS sequence"/>
</dbReference>
<accession>A0ABT7XQN4</accession>